<gene>
    <name evidence="1" type="ORF">H4R34_003414</name>
</gene>
<reference evidence="1" key="1">
    <citation type="submission" date="2022-07" db="EMBL/GenBank/DDBJ databases">
        <title>Phylogenomic reconstructions and comparative analyses of Kickxellomycotina fungi.</title>
        <authorList>
            <person name="Reynolds N.K."/>
            <person name="Stajich J.E."/>
            <person name="Barry K."/>
            <person name="Grigoriev I.V."/>
            <person name="Crous P."/>
            <person name="Smith M.E."/>
        </authorList>
    </citation>
    <scope>NUCLEOTIDE SEQUENCE</scope>
    <source>
        <strain evidence="1">RSA 567</strain>
    </source>
</reference>
<evidence type="ECO:0000313" key="1">
    <source>
        <dbReference type="EMBL" id="KAJ1977876.1"/>
    </source>
</evidence>
<dbReference type="OrthoDB" id="5545703at2759"/>
<sequence length="274" mass="32212">MAGGPSRRPKLIRPSIYEIRKKSWFSNTKHIYNSAGVLVYAKEQPKRMDGIVHFKQADSPTVLWEIPAFRKRSLNEVDGHSALSHLTSPLDPPGPAPPSRPTRLLRPIVNHFDNQMYQRPASFPLQKDHNRMVVVTKHFRWLTFKFFFMWNHEEYYWKTNIALRCFRCMRRANHQVVAEFHRNIWFGLTQGHLSVYGGRRMTPQFKEFLMVSFINIFEQLVDHQVESFGWCSHTDDRPCRDQNMLYEILDPRTTTLGNDVGSVNPRILAQRTVT</sequence>
<organism evidence="1 2">
    <name type="scientific">Dimargaris verticillata</name>
    <dbReference type="NCBI Taxonomy" id="2761393"/>
    <lineage>
        <taxon>Eukaryota</taxon>
        <taxon>Fungi</taxon>
        <taxon>Fungi incertae sedis</taxon>
        <taxon>Zoopagomycota</taxon>
        <taxon>Kickxellomycotina</taxon>
        <taxon>Dimargaritomycetes</taxon>
        <taxon>Dimargaritales</taxon>
        <taxon>Dimargaritaceae</taxon>
        <taxon>Dimargaris</taxon>
    </lineage>
</organism>
<dbReference type="AlphaFoldDB" id="A0A9W8B7J6"/>
<evidence type="ECO:0000313" key="2">
    <source>
        <dbReference type="Proteomes" id="UP001151582"/>
    </source>
</evidence>
<keyword evidence="2" id="KW-1185">Reference proteome</keyword>
<name>A0A9W8B7J6_9FUNG</name>
<comment type="caution">
    <text evidence="1">The sequence shown here is derived from an EMBL/GenBank/DDBJ whole genome shotgun (WGS) entry which is preliminary data.</text>
</comment>
<proteinExistence type="predicted"/>
<accession>A0A9W8B7J6</accession>
<dbReference type="Proteomes" id="UP001151582">
    <property type="component" value="Unassembled WGS sequence"/>
</dbReference>
<protein>
    <submittedName>
        <fullName evidence="1">Uncharacterized protein</fullName>
    </submittedName>
</protein>
<dbReference type="EMBL" id="JANBQB010000314">
    <property type="protein sequence ID" value="KAJ1977876.1"/>
    <property type="molecule type" value="Genomic_DNA"/>
</dbReference>